<dbReference type="InterPro" id="IPR011009">
    <property type="entry name" value="Kinase-like_dom_sf"/>
</dbReference>
<dbReference type="Proteomes" id="UP000076722">
    <property type="component" value="Unassembled WGS sequence"/>
</dbReference>
<dbReference type="PANTHER" id="PTHR38248:SF2">
    <property type="entry name" value="FUNK1 11"/>
    <property type="match status" value="1"/>
</dbReference>
<dbReference type="OrthoDB" id="2747778at2759"/>
<feature type="domain" description="Fungal-type protein kinase" evidence="1">
    <location>
        <begin position="155"/>
        <end position="495"/>
    </location>
</feature>
<evidence type="ECO:0000313" key="2">
    <source>
        <dbReference type="EMBL" id="KZS93742.1"/>
    </source>
</evidence>
<evidence type="ECO:0000313" key="3">
    <source>
        <dbReference type="Proteomes" id="UP000076722"/>
    </source>
</evidence>
<dbReference type="SUPFAM" id="SSF56112">
    <property type="entry name" value="Protein kinase-like (PK-like)"/>
    <property type="match status" value="1"/>
</dbReference>
<name>A0A164V214_9AGAM</name>
<keyword evidence="3" id="KW-1185">Reference proteome</keyword>
<evidence type="ECO:0000259" key="1">
    <source>
        <dbReference type="Pfam" id="PF17667"/>
    </source>
</evidence>
<dbReference type="InterPro" id="IPR040976">
    <property type="entry name" value="Pkinase_fungal"/>
</dbReference>
<sequence length="608" mass="68733">MHGVNAEDTDASSRAEHPSEISFDTHVALSDRFVPVLVSSNATEDQLRTERILVDHYDPDQQKWDGWAWAKDQASFKLSEALQTLNSFCTETEFLPLEDIRAELPRSDETISDSKRFIGPVILCDELISPVLVDSLQPFAARAKLHLSRWMFLQHVYGILLSGSSMVFIRLDRAGVVLSNEIDIHQNPKVILQALFGCLALAKDSLDASISWTGDHFLFARREGNQSSDYILEEPLFHNPRIPGSGARVFLVHDESNPETQLVLKDWWRDNDAVDEGKLLCEVSGLFGLPEYPSHWTVGDASGDPQTTHFIGDSLLLHPAFSGNKDNENYDHEREQSEDETPVELERRLLIHSRLLSTVRGEHLLKFRNSPRVVLNAIHDAILGHWSLFEAGYLHDDVSYGNILVLPSPMPAAYYGNYSKLPVPPLLDQCTAILIDFDTAIPIAELTQGRQLLRPKTKKTQGTVVYMSTRIMEGSKRFGSWAQDDLESFLWVLIVTAFWVKPPSSGYADWSVEHTMKICLFPDGPGKDKCIRDHKLSLLVALSGESHRPFSYADTASCQYHEVIKKWCTYSLDRYFTSKKAREEKIVRDEQIYLDVLGILREAIASIP</sequence>
<dbReference type="PANTHER" id="PTHR38248">
    <property type="entry name" value="FUNK1 6"/>
    <property type="match status" value="1"/>
</dbReference>
<reference evidence="2 3" key="1">
    <citation type="journal article" date="2016" name="Mol. Biol. Evol.">
        <title>Comparative Genomics of Early-Diverging Mushroom-Forming Fungi Provides Insights into the Origins of Lignocellulose Decay Capabilities.</title>
        <authorList>
            <person name="Nagy L.G."/>
            <person name="Riley R."/>
            <person name="Tritt A."/>
            <person name="Adam C."/>
            <person name="Daum C."/>
            <person name="Floudas D."/>
            <person name="Sun H."/>
            <person name="Yadav J.S."/>
            <person name="Pangilinan J."/>
            <person name="Larsson K.H."/>
            <person name="Matsuura K."/>
            <person name="Barry K."/>
            <person name="Labutti K."/>
            <person name="Kuo R."/>
            <person name="Ohm R.A."/>
            <person name="Bhattacharya S.S."/>
            <person name="Shirouzu T."/>
            <person name="Yoshinaga Y."/>
            <person name="Martin F.M."/>
            <person name="Grigoriev I.V."/>
            <person name="Hibbett D.S."/>
        </authorList>
    </citation>
    <scope>NUCLEOTIDE SEQUENCE [LARGE SCALE GENOMIC DNA]</scope>
    <source>
        <strain evidence="2 3">HHB9708</strain>
    </source>
</reference>
<protein>
    <recommendedName>
        <fullName evidence="1">Fungal-type protein kinase domain-containing protein</fullName>
    </recommendedName>
</protein>
<dbReference type="Pfam" id="PF17667">
    <property type="entry name" value="Pkinase_fungal"/>
    <property type="match status" value="1"/>
</dbReference>
<dbReference type="EMBL" id="KV419406">
    <property type="protein sequence ID" value="KZS93742.1"/>
    <property type="molecule type" value="Genomic_DNA"/>
</dbReference>
<gene>
    <name evidence="2" type="ORF">SISNIDRAFT_454162</name>
</gene>
<accession>A0A164V214</accession>
<dbReference type="AlphaFoldDB" id="A0A164V214"/>
<organism evidence="2 3">
    <name type="scientific">Sistotremastrum niveocremeum HHB9708</name>
    <dbReference type="NCBI Taxonomy" id="1314777"/>
    <lineage>
        <taxon>Eukaryota</taxon>
        <taxon>Fungi</taxon>
        <taxon>Dikarya</taxon>
        <taxon>Basidiomycota</taxon>
        <taxon>Agaricomycotina</taxon>
        <taxon>Agaricomycetes</taxon>
        <taxon>Sistotremastrales</taxon>
        <taxon>Sistotremastraceae</taxon>
        <taxon>Sertulicium</taxon>
        <taxon>Sertulicium niveocremeum</taxon>
    </lineage>
</organism>
<proteinExistence type="predicted"/>
<dbReference type="Gene3D" id="1.10.510.10">
    <property type="entry name" value="Transferase(Phosphotransferase) domain 1"/>
    <property type="match status" value="1"/>
</dbReference>